<dbReference type="EMBL" id="JBHMEW010000067">
    <property type="protein sequence ID" value="MFB9213333.1"/>
    <property type="molecule type" value="Genomic_DNA"/>
</dbReference>
<comment type="caution">
    <text evidence="1">The sequence shown here is derived from an EMBL/GenBank/DDBJ whole genome shotgun (WGS) entry which is preliminary data.</text>
</comment>
<evidence type="ECO:0000313" key="2">
    <source>
        <dbReference type="Proteomes" id="UP001589654"/>
    </source>
</evidence>
<reference evidence="1 2" key="1">
    <citation type="submission" date="2024-09" db="EMBL/GenBank/DDBJ databases">
        <authorList>
            <person name="Sun Q."/>
            <person name="Mori K."/>
        </authorList>
    </citation>
    <scope>NUCLEOTIDE SEQUENCE [LARGE SCALE GENOMIC DNA]</scope>
    <source>
        <strain evidence="1 2">CECT 7682</strain>
    </source>
</reference>
<keyword evidence="2" id="KW-1185">Reference proteome</keyword>
<gene>
    <name evidence="1" type="ORF">ACFFUR_16070</name>
</gene>
<dbReference type="Proteomes" id="UP001589654">
    <property type="component" value="Unassembled WGS sequence"/>
</dbReference>
<name>A0ABV5JAN5_9BACT</name>
<proteinExistence type="predicted"/>
<evidence type="ECO:0000313" key="1">
    <source>
        <dbReference type="EMBL" id="MFB9213333.1"/>
    </source>
</evidence>
<protein>
    <submittedName>
        <fullName evidence="1">Uncharacterized protein</fullName>
    </submittedName>
</protein>
<accession>A0ABV5JAN5</accession>
<sequence>MLQEVGGSFYEVSDLKAPIKANYELKSVLKKIGDKDNLEWFSLADSNDLSKKESIFLEFDNPRKASGLVIDKRESLMTTFLFYHTLSLFGRTNAYYFTKMENGNKWLQKRIIKTYDILGGIEVSMLDQNQRWIPLKTIREAGPIVSDTHFVALPEINSQSIILRLRMTQGLWRINRANLAVIHKKVKPLRISPVKVTNGTKNNQENLEKLNHRNEFLVTYPGDVYQLNYPLSYRPDFEYFIESQGYYIEWIREEWLKDENLKAVKKMLLNPSGFLKKMAPLYKVREVEMEKVFWTSKYTQLEN</sequence>
<organism evidence="1 2">
    <name type="scientific">Echinicola jeungdonensis</name>
    <dbReference type="NCBI Taxonomy" id="709343"/>
    <lineage>
        <taxon>Bacteria</taxon>
        <taxon>Pseudomonadati</taxon>
        <taxon>Bacteroidota</taxon>
        <taxon>Cytophagia</taxon>
        <taxon>Cytophagales</taxon>
        <taxon>Cyclobacteriaceae</taxon>
        <taxon>Echinicola</taxon>
    </lineage>
</organism>
<dbReference type="RefSeq" id="WP_290248618.1">
    <property type="nucleotide sequence ID" value="NZ_JAUFQT010000001.1"/>
</dbReference>